<dbReference type="EMBL" id="JACCFS010000001">
    <property type="protein sequence ID" value="NYJ36758.1"/>
    <property type="molecule type" value="Genomic_DNA"/>
</dbReference>
<reference evidence="3 4" key="1">
    <citation type="submission" date="2020-07" db="EMBL/GenBank/DDBJ databases">
        <title>Sequencing the genomes of 1000 actinobacteria strains.</title>
        <authorList>
            <person name="Klenk H.-P."/>
        </authorList>
    </citation>
    <scope>NUCLEOTIDE SEQUENCE [LARGE SCALE GENOMIC DNA]</scope>
    <source>
        <strain evidence="3 4">DSM 44442</strain>
    </source>
</reference>
<comment type="caution">
    <text evidence="3">The sequence shown here is derived from an EMBL/GenBank/DDBJ whole genome shotgun (WGS) entry which is preliminary data.</text>
</comment>
<evidence type="ECO:0000313" key="4">
    <source>
        <dbReference type="Proteomes" id="UP000572051"/>
    </source>
</evidence>
<evidence type="ECO:0000259" key="2">
    <source>
        <dbReference type="Pfam" id="PF00561"/>
    </source>
</evidence>
<gene>
    <name evidence="3" type="ORF">HNR10_004639</name>
</gene>
<dbReference type="SUPFAM" id="SSF53474">
    <property type="entry name" value="alpha/beta-Hydrolases"/>
    <property type="match status" value="1"/>
</dbReference>
<keyword evidence="4" id="KW-1185">Reference proteome</keyword>
<evidence type="ECO:0000256" key="1">
    <source>
        <dbReference type="SAM" id="MobiDB-lite"/>
    </source>
</evidence>
<feature type="compositionally biased region" description="Basic and acidic residues" evidence="1">
    <location>
        <begin position="166"/>
        <end position="175"/>
    </location>
</feature>
<dbReference type="InterPro" id="IPR029058">
    <property type="entry name" value="AB_hydrolase_fold"/>
</dbReference>
<feature type="region of interest" description="Disordered" evidence="1">
    <location>
        <begin position="164"/>
        <end position="198"/>
    </location>
</feature>
<dbReference type="GO" id="GO:0003824">
    <property type="term" value="F:catalytic activity"/>
    <property type="evidence" value="ECO:0007669"/>
    <property type="project" value="UniProtKB-ARBA"/>
</dbReference>
<name>A0A7Z0ER59_9ACTN</name>
<feature type="domain" description="AB hydrolase-1" evidence="2">
    <location>
        <begin position="25"/>
        <end position="163"/>
    </location>
</feature>
<accession>A0A7Z0ER59</accession>
<dbReference type="Pfam" id="PF00561">
    <property type="entry name" value="Abhydrolase_1"/>
    <property type="match status" value="1"/>
</dbReference>
<dbReference type="InterPro" id="IPR000073">
    <property type="entry name" value="AB_hydrolase_1"/>
</dbReference>
<evidence type="ECO:0000313" key="3">
    <source>
        <dbReference type="EMBL" id="NYJ36758.1"/>
    </source>
</evidence>
<proteinExistence type="predicted"/>
<organism evidence="3 4">
    <name type="scientific">Nocardiopsis aegyptia</name>
    <dbReference type="NCBI Taxonomy" id="220378"/>
    <lineage>
        <taxon>Bacteria</taxon>
        <taxon>Bacillati</taxon>
        <taxon>Actinomycetota</taxon>
        <taxon>Actinomycetes</taxon>
        <taxon>Streptosporangiales</taxon>
        <taxon>Nocardiopsidaceae</taxon>
        <taxon>Nocardiopsis</taxon>
    </lineage>
</organism>
<dbReference type="Gene3D" id="3.40.50.1820">
    <property type="entry name" value="alpha/beta hydrolase"/>
    <property type="match status" value="1"/>
</dbReference>
<sequence length="295" mass="30582">MHQPETGVLEVPGARIHYEVRGSGPLLLMIPGGPQDAGVLAAPARLLSHRYTTVAYDPRGNSRSALDGEPGDQDVELHAEDAARLVAELGGGPARVFGTSGGAQIGLALAALRPDLVHTVVAHEPPCLMLLEDPSHALAQDQEVYDTYVRDGVEAAIARFLGMHGLDSDDPHHPQAPDGAEAPRDSAGSQGNGRDVDGTGAAATFARVSGNFDYFFGHGLRPLSRYVPDTAALATGAPRVVVALGRESVGQTIHGIGLALAAALATDPADFPGDHGGFESHPEDFALALERALGD</sequence>
<protein>
    <submittedName>
        <fullName evidence="3">Pimeloyl-ACP methyl ester carboxylesterase</fullName>
    </submittedName>
</protein>
<dbReference type="Proteomes" id="UP000572051">
    <property type="component" value="Unassembled WGS sequence"/>
</dbReference>
<dbReference type="AlphaFoldDB" id="A0A7Z0ER59"/>
<dbReference type="RefSeq" id="WP_179826905.1">
    <property type="nucleotide sequence ID" value="NZ_JACCFS010000001.1"/>
</dbReference>